<organism evidence="1 2">
    <name type="scientific">Penaeus vannamei</name>
    <name type="common">Whiteleg shrimp</name>
    <name type="synonym">Litopenaeus vannamei</name>
    <dbReference type="NCBI Taxonomy" id="6689"/>
    <lineage>
        <taxon>Eukaryota</taxon>
        <taxon>Metazoa</taxon>
        <taxon>Ecdysozoa</taxon>
        <taxon>Arthropoda</taxon>
        <taxon>Crustacea</taxon>
        <taxon>Multicrustacea</taxon>
        <taxon>Malacostraca</taxon>
        <taxon>Eumalacostraca</taxon>
        <taxon>Eucarida</taxon>
        <taxon>Decapoda</taxon>
        <taxon>Dendrobranchiata</taxon>
        <taxon>Penaeoidea</taxon>
        <taxon>Penaeidae</taxon>
        <taxon>Penaeus</taxon>
    </lineage>
</organism>
<gene>
    <name evidence="1" type="ORF">C7M84_002712</name>
</gene>
<comment type="caution">
    <text evidence="1">The sequence shown here is derived from an EMBL/GenBank/DDBJ whole genome shotgun (WGS) entry which is preliminary data.</text>
</comment>
<reference evidence="1 2" key="2">
    <citation type="submission" date="2019-01" db="EMBL/GenBank/DDBJ databases">
        <title>The decoding of complex shrimp genome reveals the adaptation for benthos swimmer, frequently molting mechanism and breeding impact on genome.</title>
        <authorList>
            <person name="Sun Y."/>
            <person name="Gao Y."/>
            <person name="Yu Y."/>
        </authorList>
    </citation>
    <scope>NUCLEOTIDE SEQUENCE [LARGE SCALE GENOMIC DNA]</scope>
    <source>
        <tissue evidence="1">Muscle</tissue>
    </source>
</reference>
<evidence type="ECO:0000313" key="1">
    <source>
        <dbReference type="EMBL" id="ROT78571.1"/>
    </source>
</evidence>
<evidence type="ECO:0000313" key="2">
    <source>
        <dbReference type="Proteomes" id="UP000283509"/>
    </source>
</evidence>
<sequence length="149" mass="16881">MSQRAIYSVSCLRTSPRLVTIVARSGPPEGACPCSTTPPSRETAIAFFDLKQRLILRHFLKKHGTESGLPRLETLGIRTLKEAVYMVDAFPLEFNDDKDDSLNSLLQRLPRDKKEMEVLSDELWSEIASLYNLPSSRGWGIAYGKYQEF</sequence>
<accession>A0A423TQ20</accession>
<keyword evidence="2" id="KW-1185">Reference proteome</keyword>
<dbReference type="AlphaFoldDB" id="A0A423TQ20"/>
<name>A0A423TQ20_PENVA</name>
<reference evidence="1 2" key="1">
    <citation type="submission" date="2018-04" db="EMBL/GenBank/DDBJ databases">
        <authorList>
            <person name="Zhang X."/>
            <person name="Yuan J."/>
            <person name="Li F."/>
            <person name="Xiang J."/>
        </authorList>
    </citation>
    <scope>NUCLEOTIDE SEQUENCE [LARGE SCALE GENOMIC DNA]</scope>
    <source>
        <tissue evidence="1">Muscle</tissue>
    </source>
</reference>
<dbReference type="Proteomes" id="UP000283509">
    <property type="component" value="Unassembled WGS sequence"/>
</dbReference>
<dbReference type="EMBL" id="QCYY01001361">
    <property type="protein sequence ID" value="ROT78571.1"/>
    <property type="molecule type" value="Genomic_DNA"/>
</dbReference>
<proteinExistence type="predicted"/>
<protein>
    <submittedName>
        <fullName evidence="1">Uncharacterized protein</fullName>
    </submittedName>
</protein>